<reference evidence="3 4" key="1">
    <citation type="submission" date="2021-02" db="EMBL/GenBank/DDBJ databases">
        <authorList>
            <person name="Vanwijnsberghe S."/>
        </authorList>
    </citation>
    <scope>NUCLEOTIDE SEQUENCE [LARGE SCALE GENOMIC DNA]</scope>
    <source>
        <strain evidence="3 4">R-69776</strain>
    </source>
</reference>
<keyword evidence="2" id="KW-0732">Signal</keyword>
<dbReference type="Proteomes" id="UP000673821">
    <property type="component" value="Unassembled WGS sequence"/>
</dbReference>
<dbReference type="EMBL" id="CAJNBH010000009">
    <property type="protein sequence ID" value="CAE6760830.1"/>
    <property type="molecule type" value="Genomic_DNA"/>
</dbReference>
<proteinExistence type="predicted"/>
<protein>
    <recommendedName>
        <fullName evidence="5">CAP domain-containing protein</fullName>
    </recommendedName>
</protein>
<organism evidence="3 4">
    <name type="scientific">Paraburkholderia nemoris</name>
    <dbReference type="NCBI Taxonomy" id="2793076"/>
    <lineage>
        <taxon>Bacteria</taxon>
        <taxon>Pseudomonadati</taxon>
        <taxon>Pseudomonadota</taxon>
        <taxon>Betaproteobacteria</taxon>
        <taxon>Burkholderiales</taxon>
        <taxon>Burkholderiaceae</taxon>
        <taxon>Paraburkholderia</taxon>
    </lineage>
</organism>
<comment type="caution">
    <text evidence="3">The sequence shown here is derived from an EMBL/GenBank/DDBJ whole genome shotgun (WGS) entry which is preliminary data.</text>
</comment>
<dbReference type="Gene3D" id="3.40.33.10">
    <property type="entry name" value="CAP"/>
    <property type="match status" value="1"/>
</dbReference>
<evidence type="ECO:0000313" key="4">
    <source>
        <dbReference type="Proteomes" id="UP000673821"/>
    </source>
</evidence>
<evidence type="ECO:0000256" key="1">
    <source>
        <dbReference type="SAM" id="MobiDB-lite"/>
    </source>
</evidence>
<feature type="signal peptide" evidence="2">
    <location>
        <begin position="1"/>
        <end position="19"/>
    </location>
</feature>
<dbReference type="InterPro" id="IPR035940">
    <property type="entry name" value="CAP_sf"/>
</dbReference>
<evidence type="ECO:0000313" key="3">
    <source>
        <dbReference type="EMBL" id="CAE6760830.1"/>
    </source>
</evidence>
<keyword evidence="4" id="KW-1185">Reference proteome</keyword>
<sequence length="364" mass="36849">MNTKNKTIFLAAFAATALAACGGGGGSSPNPTGQTSSTGQTGSSGSTPQPISLLAATGAAAGSPTLTGDVIADSFAYANNKRAQLGLSVFKNIAQVNTAAANHALYMYDANAVGHYEVAGQPGFTGVAPSDRVAAAGYTTNATSEIAAGIGGAFTSSTEAVDALFDAPFHRAIFIFDTTGAGFGQGPANTDPAKYSTLVGDFVDYVAQTPDYKLVAYPYNGQTNVKPSWVANESPNPMSFYTADPTKYVGQTVGYPVTLSAAGNGAFSNITFTIADAAGNAVPCQEVDNTTTSEAQRLAMCVPFAPLAANTTYKVAVTGSLTNTSIPQATAFSVNWSFTTGASAAVQARQLPAGSGTALPPVFN</sequence>
<name>A0ABN7LNM6_9BURK</name>
<gene>
    <name evidence="3" type="ORF">R69776_03363</name>
</gene>
<evidence type="ECO:0008006" key="5">
    <source>
        <dbReference type="Google" id="ProtNLM"/>
    </source>
</evidence>
<feature type="compositionally biased region" description="Low complexity" evidence="1">
    <location>
        <begin position="28"/>
        <end position="49"/>
    </location>
</feature>
<feature type="chain" id="PRO_5046805510" description="CAP domain-containing protein" evidence="2">
    <location>
        <begin position="20"/>
        <end position="364"/>
    </location>
</feature>
<dbReference type="PROSITE" id="PS51257">
    <property type="entry name" value="PROKAR_LIPOPROTEIN"/>
    <property type="match status" value="1"/>
</dbReference>
<evidence type="ECO:0000256" key="2">
    <source>
        <dbReference type="SAM" id="SignalP"/>
    </source>
</evidence>
<feature type="region of interest" description="Disordered" evidence="1">
    <location>
        <begin position="24"/>
        <end position="49"/>
    </location>
</feature>
<dbReference type="RefSeq" id="WP_200658707.1">
    <property type="nucleotide sequence ID" value="NZ_CAJNBH010000009.1"/>
</dbReference>
<accession>A0ABN7LNM6</accession>